<gene>
    <name evidence="3" type="ORF">AOC05_02850</name>
</gene>
<reference evidence="4" key="1">
    <citation type="submission" date="2015-09" db="EMBL/GenBank/DDBJ databases">
        <title>Complete genome of Arthrobacter alpinus strain R3.8.</title>
        <authorList>
            <person name="See-Too W.S."/>
            <person name="Chan K.G."/>
        </authorList>
    </citation>
    <scope>NUCLEOTIDE SEQUENCE [LARGE SCALE GENOMIC DNA]</scope>
    <source>
        <strain evidence="4">R3.8</strain>
    </source>
</reference>
<proteinExistence type="predicted"/>
<organism evidence="3 4">
    <name type="scientific">Arthrobacter alpinus</name>
    <dbReference type="NCBI Taxonomy" id="656366"/>
    <lineage>
        <taxon>Bacteria</taxon>
        <taxon>Bacillati</taxon>
        <taxon>Actinomycetota</taxon>
        <taxon>Actinomycetes</taxon>
        <taxon>Micrococcales</taxon>
        <taxon>Micrococcaceae</taxon>
        <taxon>Arthrobacter</taxon>
    </lineage>
</organism>
<dbReference type="InterPro" id="IPR050445">
    <property type="entry name" value="Bact_polysacc_biosynth/exp"/>
</dbReference>
<dbReference type="PANTHER" id="PTHR32309">
    <property type="entry name" value="TYROSINE-PROTEIN KINASE"/>
    <property type="match status" value="1"/>
</dbReference>
<keyword evidence="4" id="KW-1185">Reference proteome</keyword>
<dbReference type="KEGG" id="aaq:AOC05_02850"/>
<evidence type="ECO:0000256" key="1">
    <source>
        <dbReference type="SAM" id="MobiDB-lite"/>
    </source>
</evidence>
<dbReference type="OrthoDB" id="4938344at2"/>
<feature type="region of interest" description="Disordered" evidence="1">
    <location>
        <begin position="464"/>
        <end position="493"/>
    </location>
</feature>
<dbReference type="RefSeq" id="WP_062005527.1">
    <property type="nucleotide sequence ID" value="NZ_CP012677.1"/>
</dbReference>
<evidence type="ECO:0000313" key="3">
    <source>
        <dbReference type="EMBL" id="ALE91528.1"/>
    </source>
</evidence>
<keyword evidence="2" id="KW-0472">Membrane</keyword>
<dbReference type="Proteomes" id="UP000062833">
    <property type="component" value="Chromosome"/>
</dbReference>
<evidence type="ECO:0000256" key="2">
    <source>
        <dbReference type="SAM" id="Phobius"/>
    </source>
</evidence>
<feature type="transmembrane region" description="Helical" evidence="2">
    <location>
        <begin position="20"/>
        <end position="40"/>
    </location>
</feature>
<evidence type="ECO:0000313" key="4">
    <source>
        <dbReference type="Proteomes" id="UP000062833"/>
    </source>
</evidence>
<keyword evidence="2" id="KW-0812">Transmembrane</keyword>
<evidence type="ECO:0008006" key="5">
    <source>
        <dbReference type="Google" id="ProtNLM"/>
    </source>
</evidence>
<name>A0A0M4QNK8_9MICC</name>
<dbReference type="AlphaFoldDB" id="A0A0M4QNK8"/>
<dbReference type="PATRIC" id="fig|656366.3.peg.631"/>
<dbReference type="EMBL" id="CP012677">
    <property type="protein sequence ID" value="ALE91528.1"/>
    <property type="molecule type" value="Genomic_DNA"/>
</dbReference>
<feature type="transmembrane region" description="Helical" evidence="2">
    <location>
        <begin position="223"/>
        <end position="245"/>
    </location>
</feature>
<dbReference type="PANTHER" id="PTHR32309:SF31">
    <property type="entry name" value="CAPSULAR EXOPOLYSACCHARIDE FAMILY"/>
    <property type="match status" value="1"/>
</dbReference>
<sequence length="493" mass="51507">MDDKSSVGLGHYAVVMRRQWKTITMLTILGVVVAVGYISLTPVNVTASTLVNLNVIVSDPFSPAKAGSALLDATTETQLATSYEVAKAAAETLHNGDSVEALRAGVAVATAANATTMKISFTSTSDVLAQSGADAIANAYIAYRQAQATAKKEKLQSQLSDQLTALDTRLASANLTNAPSIQAQLGSVQSQLNLLSLIDTSGGSVLNPATQNAVTYAPQKSTVLATGLLGGLVLGLIAAFAVNILDRRVRDWYDVRGAGAGPVLAKLSLAKASVPAVGKDLDSFRVIRERLLADVGKHLRVLTVIDETIGSPSDVATNLSIVLAQSGTKVRLVLMGVSDSEMRAGSNGMQLVTDDPQKGTVVFRSEVISSWSVLRTAPTIAGSGADDFVTEVVRREIVSQETGTLIVLALPPDAPHASRLAAGRLSDSVLIVGECLRTRIDALAENAAEMKDIQASLVGTVLVPPGRTVSEPPVRRKPTKSKHMEQEAASTPA</sequence>
<protein>
    <recommendedName>
        <fullName evidence="5">Polysaccharide chain length determinant N-terminal domain-containing protein</fullName>
    </recommendedName>
</protein>
<accession>A0A0M4QNK8</accession>
<keyword evidence="2" id="KW-1133">Transmembrane helix</keyword>